<feature type="domain" description="D-isomer specific 2-hydroxyacid dehydrogenase NAD-binding" evidence="6">
    <location>
        <begin position="106"/>
        <end position="302"/>
    </location>
</feature>
<dbReference type="PANTHER" id="PTHR43026">
    <property type="entry name" value="2-HYDROXYACID DEHYDROGENASE HOMOLOG 1-RELATED"/>
    <property type="match status" value="1"/>
</dbReference>
<dbReference type="EMBL" id="VFML01000001">
    <property type="protein sequence ID" value="TQJ05317.1"/>
    <property type="molecule type" value="Genomic_DNA"/>
</dbReference>
<dbReference type="PROSITE" id="PS00670">
    <property type="entry name" value="D_2_HYDROXYACID_DH_2"/>
    <property type="match status" value="1"/>
</dbReference>
<keyword evidence="2 4" id="KW-0560">Oxidoreductase</keyword>
<evidence type="ECO:0000256" key="2">
    <source>
        <dbReference type="ARBA" id="ARBA00023002"/>
    </source>
</evidence>
<dbReference type="CDD" id="cd12187">
    <property type="entry name" value="LDH_like_1"/>
    <property type="match status" value="1"/>
</dbReference>
<dbReference type="SUPFAM" id="SSF52283">
    <property type="entry name" value="Formate/glycerate dehydrogenase catalytic domain-like"/>
    <property type="match status" value="1"/>
</dbReference>
<dbReference type="PROSITE" id="PS00671">
    <property type="entry name" value="D_2_HYDROXYACID_DH_3"/>
    <property type="match status" value="1"/>
</dbReference>
<evidence type="ECO:0000256" key="4">
    <source>
        <dbReference type="RuleBase" id="RU003719"/>
    </source>
</evidence>
<dbReference type="Pfam" id="PF02826">
    <property type="entry name" value="2-Hacid_dh_C"/>
    <property type="match status" value="1"/>
</dbReference>
<accession>A0A542DQI5</accession>
<evidence type="ECO:0000256" key="3">
    <source>
        <dbReference type="ARBA" id="ARBA00023027"/>
    </source>
</evidence>
<name>A0A542DQI5_AMYCI</name>
<evidence type="ECO:0000313" key="8">
    <source>
        <dbReference type="Proteomes" id="UP000320876"/>
    </source>
</evidence>
<dbReference type="Gene3D" id="3.40.50.720">
    <property type="entry name" value="NAD(P)-binding Rossmann-like Domain"/>
    <property type="match status" value="2"/>
</dbReference>
<feature type="domain" description="D-isomer specific 2-hydroxyacid dehydrogenase catalytic" evidence="5">
    <location>
        <begin position="14"/>
        <end position="332"/>
    </location>
</feature>
<dbReference type="InterPro" id="IPR006139">
    <property type="entry name" value="D-isomer_2_OHA_DH_cat_dom"/>
</dbReference>
<comment type="caution">
    <text evidence="7">The sequence shown here is derived from an EMBL/GenBank/DDBJ whole genome shotgun (WGS) entry which is preliminary data.</text>
</comment>
<keyword evidence="8" id="KW-1185">Reference proteome</keyword>
<gene>
    <name evidence="7" type="ORF">FB471_5145</name>
</gene>
<evidence type="ECO:0000256" key="1">
    <source>
        <dbReference type="ARBA" id="ARBA00005854"/>
    </source>
</evidence>
<organism evidence="7 8">
    <name type="scientific">Amycolatopsis cihanbeyliensis</name>
    <dbReference type="NCBI Taxonomy" id="1128664"/>
    <lineage>
        <taxon>Bacteria</taxon>
        <taxon>Bacillati</taxon>
        <taxon>Actinomycetota</taxon>
        <taxon>Actinomycetes</taxon>
        <taxon>Pseudonocardiales</taxon>
        <taxon>Pseudonocardiaceae</taxon>
        <taxon>Amycolatopsis</taxon>
    </lineage>
</organism>
<dbReference type="AlphaFoldDB" id="A0A542DQI5"/>
<dbReference type="InterPro" id="IPR036291">
    <property type="entry name" value="NAD(P)-bd_dom_sf"/>
</dbReference>
<evidence type="ECO:0000259" key="5">
    <source>
        <dbReference type="Pfam" id="PF00389"/>
    </source>
</evidence>
<protein>
    <submittedName>
        <fullName evidence="7">D-lactate dehydrogenase</fullName>
    </submittedName>
</protein>
<proteinExistence type="inferred from homology"/>
<evidence type="ECO:0000259" key="6">
    <source>
        <dbReference type="Pfam" id="PF02826"/>
    </source>
</evidence>
<dbReference type="InterPro" id="IPR058205">
    <property type="entry name" value="D-LDH-like"/>
</dbReference>
<dbReference type="Proteomes" id="UP000320876">
    <property type="component" value="Unassembled WGS sequence"/>
</dbReference>
<sequence length="333" mass="36433">MRISVFEAEEWERAAFRRLSAEHEVRFEAAPLDQELAGEHADAEVISPFIYSALDEKVLDAFTGLRLIATRSTGFDHIDLDWCLRHGVRVANVPTYGKNTVAEHVFALLLGLSHHLVEAVDRTRRGDFSQAGLAGFDLLGRTMGVIGTGDIGRHTIRLAKGFGMEVLAVDTAPDEDLAPTLGFRYTGMDELLAGSDVISLHVPACPGTHHLLGPEEFGAMKRGTILINTSRGSVVDTAALLRALSDGTVAAAGLDVLEEEPTVREEAELVRSMFAREHNLETLLGDHILLRMRNVLITPHTAFNTRDAVQRILDTTCDNILAHTAGHPRNLVR</sequence>
<comment type="similarity">
    <text evidence="1 4">Belongs to the D-isomer specific 2-hydroxyacid dehydrogenase family.</text>
</comment>
<dbReference type="RefSeq" id="WP_142000867.1">
    <property type="nucleotide sequence ID" value="NZ_VFML01000001.1"/>
</dbReference>
<dbReference type="OrthoDB" id="9793626at2"/>
<dbReference type="GO" id="GO:0008720">
    <property type="term" value="F:D-lactate dehydrogenase (NAD+) activity"/>
    <property type="evidence" value="ECO:0007669"/>
    <property type="project" value="TreeGrafter"/>
</dbReference>
<dbReference type="InterPro" id="IPR029753">
    <property type="entry name" value="D-isomer_DH_CS"/>
</dbReference>
<dbReference type="GO" id="GO:0051287">
    <property type="term" value="F:NAD binding"/>
    <property type="evidence" value="ECO:0007669"/>
    <property type="project" value="InterPro"/>
</dbReference>
<dbReference type="SUPFAM" id="SSF51735">
    <property type="entry name" value="NAD(P)-binding Rossmann-fold domains"/>
    <property type="match status" value="1"/>
</dbReference>
<evidence type="ECO:0000313" key="7">
    <source>
        <dbReference type="EMBL" id="TQJ05317.1"/>
    </source>
</evidence>
<reference evidence="7 8" key="1">
    <citation type="submission" date="2019-06" db="EMBL/GenBank/DDBJ databases">
        <title>Sequencing the genomes of 1000 actinobacteria strains.</title>
        <authorList>
            <person name="Klenk H.-P."/>
        </authorList>
    </citation>
    <scope>NUCLEOTIDE SEQUENCE [LARGE SCALE GENOMIC DNA]</scope>
    <source>
        <strain evidence="7 8">DSM 45679</strain>
    </source>
</reference>
<dbReference type="InterPro" id="IPR006140">
    <property type="entry name" value="D-isomer_DH_NAD-bd"/>
</dbReference>
<keyword evidence="3" id="KW-0520">NAD</keyword>
<dbReference type="Pfam" id="PF00389">
    <property type="entry name" value="2-Hacid_dh"/>
    <property type="match status" value="1"/>
</dbReference>
<dbReference type="PANTHER" id="PTHR43026:SF1">
    <property type="entry name" value="2-HYDROXYACID DEHYDROGENASE HOMOLOG 1-RELATED"/>
    <property type="match status" value="1"/>
</dbReference>